<reference evidence="4" key="1">
    <citation type="journal article" date="2023" name="G3 (Bethesda)">
        <title>Whole genome assemblies of Zophobas morio and Tenebrio molitor.</title>
        <authorList>
            <person name="Kaur S."/>
            <person name="Stinson S.A."/>
            <person name="diCenzo G.C."/>
        </authorList>
    </citation>
    <scope>NUCLEOTIDE SEQUENCE</scope>
    <source>
        <strain evidence="4">QUZm001</strain>
    </source>
</reference>
<dbReference type="Pfam" id="PF22936">
    <property type="entry name" value="Pol_BBD"/>
    <property type="match status" value="1"/>
</dbReference>
<keyword evidence="1" id="KW-0863">Zinc-finger</keyword>
<protein>
    <recommendedName>
        <fullName evidence="3">CCHC-type domain-containing protein</fullName>
    </recommendedName>
</protein>
<dbReference type="EMBL" id="JALNTZ010000004">
    <property type="protein sequence ID" value="KAJ3655971.1"/>
    <property type="molecule type" value="Genomic_DNA"/>
</dbReference>
<dbReference type="InterPro" id="IPR054722">
    <property type="entry name" value="PolX-like_BBD"/>
</dbReference>
<evidence type="ECO:0000256" key="1">
    <source>
        <dbReference type="PROSITE-ProRule" id="PRU00047"/>
    </source>
</evidence>
<organism evidence="4 5">
    <name type="scientific">Zophobas morio</name>
    <dbReference type="NCBI Taxonomy" id="2755281"/>
    <lineage>
        <taxon>Eukaryota</taxon>
        <taxon>Metazoa</taxon>
        <taxon>Ecdysozoa</taxon>
        <taxon>Arthropoda</taxon>
        <taxon>Hexapoda</taxon>
        <taxon>Insecta</taxon>
        <taxon>Pterygota</taxon>
        <taxon>Neoptera</taxon>
        <taxon>Endopterygota</taxon>
        <taxon>Coleoptera</taxon>
        <taxon>Polyphaga</taxon>
        <taxon>Cucujiformia</taxon>
        <taxon>Tenebrionidae</taxon>
        <taxon>Zophobas</taxon>
    </lineage>
</organism>
<feature type="region of interest" description="Disordered" evidence="2">
    <location>
        <begin position="168"/>
        <end position="194"/>
    </location>
</feature>
<comment type="caution">
    <text evidence="4">The sequence shown here is derived from an EMBL/GenBank/DDBJ whole genome shotgun (WGS) entry which is preliminary data.</text>
</comment>
<dbReference type="GO" id="GO:0008270">
    <property type="term" value="F:zinc ion binding"/>
    <property type="evidence" value="ECO:0007669"/>
    <property type="project" value="UniProtKB-KW"/>
</dbReference>
<dbReference type="GO" id="GO:0003676">
    <property type="term" value="F:nucleic acid binding"/>
    <property type="evidence" value="ECO:0007669"/>
    <property type="project" value="InterPro"/>
</dbReference>
<dbReference type="SUPFAM" id="SSF57756">
    <property type="entry name" value="Retrovirus zinc finger-like domains"/>
    <property type="match status" value="1"/>
</dbReference>
<sequence length="459" mass="52049">MRDGGSVKEFLMEFDRVLYDLKQAGGKMDDDEVIIQLLSAMPNDYRAVVTSIDILFSKDPKSISLEFVKRKLLEEERRSQCEPTNTERTESGQAFSATFSKSKTHPRFNNGYNGKKFHYDNRVGNASHLVKVKNGGSSSAGQGQAQFESRGNFSGKCYQCGGRGHRRSECPSRKLTSHAHLTDEQHGGRKYNPKNNDSYDIAFLTQKNNDKTEWPKNVREITFVVDSGATSHLVKREFLNYVTSVTESSRQIHVAKEGEAVNAKYCGDLAVTTMNDMKLTLLNVQVCDELSFNLMSVKCMEEKGLTVRFENKQVVVFKNKSIILRGERVGGLYLVKLNLHEIEHASTVIETSDLWHRRMGHSSKYPVKDVCEVCLQGKQQDQRNVIIDLPNQISDTHMSESETSDEEIITMEENIAHRSRREKRLPKYLDDYEIMLALSAGHLPSEVPQSYEEAVKDDG</sequence>
<evidence type="ECO:0000313" key="5">
    <source>
        <dbReference type="Proteomes" id="UP001168821"/>
    </source>
</evidence>
<dbReference type="PROSITE" id="PS50158">
    <property type="entry name" value="ZF_CCHC"/>
    <property type="match status" value="1"/>
</dbReference>
<feature type="domain" description="CCHC-type" evidence="3">
    <location>
        <begin position="156"/>
        <end position="172"/>
    </location>
</feature>
<keyword evidence="5" id="KW-1185">Reference proteome</keyword>
<accession>A0AA38MGX6</accession>
<dbReference type="Pfam" id="PF14223">
    <property type="entry name" value="Retrotran_gag_2"/>
    <property type="match status" value="1"/>
</dbReference>
<name>A0AA38MGX6_9CUCU</name>
<dbReference type="InterPro" id="IPR036875">
    <property type="entry name" value="Znf_CCHC_sf"/>
</dbReference>
<dbReference type="SMART" id="SM00343">
    <property type="entry name" value="ZnF_C2HC"/>
    <property type="match status" value="1"/>
</dbReference>
<dbReference type="AlphaFoldDB" id="A0AA38MGX6"/>
<dbReference type="InterPro" id="IPR001878">
    <property type="entry name" value="Znf_CCHC"/>
</dbReference>
<proteinExistence type="predicted"/>
<gene>
    <name evidence="4" type="ORF">Zmor_015078</name>
</gene>
<dbReference type="Proteomes" id="UP001168821">
    <property type="component" value="Unassembled WGS sequence"/>
</dbReference>
<keyword evidence="1" id="KW-0479">Metal-binding</keyword>
<evidence type="ECO:0000313" key="4">
    <source>
        <dbReference type="EMBL" id="KAJ3655971.1"/>
    </source>
</evidence>
<evidence type="ECO:0000259" key="3">
    <source>
        <dbReference type="PROSITE" id="PS50158"/>
    </source>
</evidence>
<evidence type="ECO:0000256" key="2">
    <source>
        <dbReference type="SAM" id="MobiDB-lite"/>
    </source>
</evidence>
<keyword evidence="1" id="KW-0862">Zinc</keyword>